<proteinExistence type="predicted"/>
<comment type="caution">
    <text evidence="1">The sequence shown here is derived from an EMBL/GenBank/DDBJ whole genome shotgun (WGS) entry which is preliminary data.</text>
</comment>
<protein>
    <submittedName>
        <fullName evidence="1">Uncharacterized protein</fullName>
    </submittedName>
</protein>
<name>A0A3P1T1G3_9ACTN</name>
<evidence type="ECO:0000313" key="1">
    <source>
        <dbReference type="EMBL" id="RRD03194.1"/>
    </source>
</evidence>
<organism evidence="1 2">
    <name type="scientific">Arachnia propionica</name>
    <dbReference type="NCBI Taxonomy" id="1750"/>
    <lineage>
        <taxon>Bacteria</taxon>
        <taxon>Bacillati</taxon>
        <taxon>Actinomycetota</taxon>
        <taxon>Actinomycetes</taxon>
        <taxon>Propionibacteriales</taxon>
        <taxon>Propionibacteriaceae</taxon>
        <taxon>Arachnia</taxon>
    </lineage>
</organism>
<dbReference type="EMBL" id="RQZG01000025">
    <property type="protein sequence ID" value="RRD03194.1"/>
    <property type="molecule type" value="Genomic_DNA"/>
</dbReference>
<dbReference type="RefSeq" id="WP_124845962.1">
    <property type="nucleotide sequence ID" value="NZ_RQZG01000025.1"/>
</dbReference>
<dbReference type="AlphaFoldDB" id="A0A3P1T1G3"/>
<reference evidence="1 2" key="1">
    <citation type="submission" date="2018-11" db="EMBL/GenBank/DDBJ databases">
        <title>Genomes From Bacteria Associated with the Canine Oral Cavity: a Test Case for Automated Genome-Based Taxonomic Assignment.</title>
        <authorList>
            <person name="Coil D.A."/>
            <person name="Jospin G."/>
            <person name="Darling A.E."/>
            <person name="Wallis C."/>
            <person name="Davis I.J."/>
            <person name="Harris S."/>
            <person name="Eisen J.A."/>
            <person name="Holcombe L.J."/>
            <person name="O'Flynn C."/>
        </authorList>
    </citation>
    <scope>NUCLEOTIDE SEQUENCE [LARGE SCALE GENOMIC DNA]</scope>
    <source>
        <strain evidence="1 2">OH887_COT-365</strain>
    </source>
</reference>
<dbReference type="Proteomes" id="UP000280819">
    <property type="component" value="Unassembled WGS sequence"/>
</dbReference>
<gene>
    <name evidence="1" type="ORF">EII34_14905</name>
</gene>
<evidence type="ECO:0000313" key="2">
    <source>
        <dbReference type="Proteomes" id="UP000280819"/>
    </source>
</evidence>
<sequence>MSAFNPSNYIATCLDESCELCDYPETSSLIHLRRGPIAEYCRNCGGSSGDTEAAFQWLLVTGGPLRPGCGPEWRDEEALS</sequence>
<accession>A0A3P1T1G3</accession>